<proteinExistence type="predicted"/>
<sequence length="341" mass="37595">MVFKEQGLVLAALLGLLAFFYNAETSITTLWPWRVVNIGATALVTEAATAIFGEAGVITATGVMTFYNKTDYVKHCGIADSMSVWNLLREFCIRKMHMAVGLNEYEGTVGTVTLEDVVEEIVGDIFDENDSKEEIQKKTGYIVMRAEGINDVDAHTSIDSFLKTLILKCPRAINMKRRGFVCEAFGYIPRTGETIKVNLNGKTKKKRQIFKLEILEGNARKVSSVRFKHINHDDAASEDYSRCKNVVRGIADSGWLVMGCCKRSEELSLLLIPFSLLLLEVQLKSKDIVVEGENGCVVSVAIEGEKKDQVVALGEGVDAAALTSLLRKKVGHASLELVHDV</sequence>
<reference evidence="3 4" key="1">
    <citation type="submission" date="2019-12" db="EMBL/GenBank/DDBJ databases">
        <authorList>
            <person name="Alioto T."/>
            <person name="Alioto T."/>
            <person name="Gomez Garrido J."/>
        </authorList>
    </citation>
    <scope>NUCLEOTIDE SEQUENCE [LARGE SCALE GENOMIC DNA]</scope>
</reference>
<gene>
    <name evidence="3" type="ORF">OLEA9_A011626</name>
</gene>
<dbReference type="Gramene" id="OE9A011626T1">
    <property type="protein sequence ID" value="OE9A011626C1"/>
    <property type="gene ID" value="OE9A011626"/>
</dbReference>
<keyword evidence="1" id="KW-0677">Repeat</keyword>
<dbReference type="InterPro" id="IPR016169">
    <property type="entry name" value="FAD-bd_PCMH_sub2"/>
</dbReference>
<dbReference type="OrthoDB" id="5353557at2759"/>
<evidence type="ECO:0000256" key="2">
    <source>
        <dbReference type="ARBA" id="ARBA00023122"/>
    </source>
</evidence>
<dbReference type="PANTHER" id="PTHR22777">
    <property type="entry name" value="HEMOLYSIN-RELATED"/>
    <property type="match status" value="1"/>
</dbReference>
<accession>A0A8S0RAL1</accession>
<dbReference type="GO" id="GO:0050660">
    <property type="term" value="F:flavin adenine dinucleotide binding"/>
    <property type="evidence" value="ECO:0007669"/>
    <property type="project" value="InterPro"/>
</dbReference>
<organism evidence="3 4">
    <name type="scientific">Olea europaea subsp. europaea</name>
    <dbReference type="NCBI Taxonomy" id="158383"/>
    <lineage>
        <taxon>Eukaryota</taxon>
        <taxon>Viridiplantae</taxon>
        <taxon>Streptophyta</taxon>
        <taxon>Embryophyta</taxon>
        <taxon>Tracheophyta</taxon>
        <taxon>Spermatophyta</taxon>
        <taxon>Magnoliopsida</taxon>
        <taxon>eudicotyledons</taxon>
        <taxon>Gunneridae</taxon>
        <taxon>Pentapetalae</taxon>
        <taxon>asterids</taxon>
        <taxon>lamiids</taxon>
        <taxon>Lamiales</taxon>
        <taxon>Oleaceae</taxon>
        <taxon>Oleeae</taxon>
        <taxon>Olea</taxon>
    </lineage>
</organism>
<dbReference type="InterPro" id="IPR046342">
    <property type="entry name" value="CBS_dom_sf"/>
</dbReference>
<dbReference type="SUPFAM" id="SSF56176">
    <property type="entry name" value="FAD-binding/transporter-associated domain-like"/>
    <property type="match status" value="1"/>
</dbReference>
<dbReference type="Gene3D" id="3.30.70.100">
    <property type="match status" value="1"/>
</dbReference>
<evidence type="ECO:0000256" key="1">
    <source>
        <dbReference type="ARBA" id="ARBA00022737"/>
    </source>
</evidence>
<name>A0A8S0RAL1_OLEEU</name>
<dbReference type="PANTHER" id="PTHR22777:SF17">
    <property type="entry name" value="UPF0053 PROTEIN SLL0260"/>
    <property type="match status" value="1"/>
</dbReference>
<dbReference type="Gene3D" id="3.90.1280.20">
    <property type="match status" value="1"/>
</dbReference>
<evidence type="ECO:0000313" key="4">
    <source>
        <dbReference type="Proteomes" id="UP000594638"/>
    </source>
</evidence>
<dbReference type="SUPFAM" id="SSF54631">
    <property type="entry name" value="CBS-domain pair"/>
    <property type="match status" value="1"/>
</dbReference>
<evidence type="ECO:0000313" key="3">
    <source>
        <dbReference type="EMBL" id="CAA2975933.1"/>
    </source>
</evidence>
<dbReference type="InterPro" id="IPR036318">
    <property type="entry name" value="FAD-bd_PCMH-like_sf"/>
</dbReference>
<keyword evidence="4" id="KW-1185">Reference proteome</keyword>
<keyword evidence="2" id="KW-0129">CBS domain</keyword>
<dbReference type="Gene3D" id="3.30.465.10">
    <property type="match status" value="1"/>
</dbReference>
<dbReference type="Proteomes" id="UP000594638">
    <property type="component" value="Unassembled WGS sequence"/>
</dbReference>
<dbReference type="AlphaFoldDB" id="A0A8S0RAL1"/>
<protein>
    <submittedName>
        <fullName evidence="3">DUF21 domain-containing At3g13070, chloroplastic isoform X2</fullName>
    </submittedName>
</protein>
<comment type="caution">
    <text evidence="3">The sequence shown here is derived from an EMBL/GenBank/DDBJ whole genome shotgun (WGS) entry which is preliminary data.</text>
</comment>
<dbReference type="EMBL" id="CACTIH010002327">
    <property type="protein sequence ID" value="CAA2975933.1"/>
    <property type="molecule type" value="Genomic_DNA"/>
</dbReference>